<organism evidence="1 2">
    <name type="scientific">Trichomonascus ciferrii</name>
    <dbReference type="NCBI Taxonomy" id="44093"/>
    <lineage>
        <taxon>Eukaryota</taxon>
        <taxon>Fungi</taxon>
        <taxon>Dikarya</taxon>
        <taxon>Ascomycota</taxon>
        <taxon>Saccharomycotina</taxon>
        <taxon>Dipodascomycetes</taxon>
        <taxon>Dipodascales</taxon>
        <taxon>Trichomonascaceae</taxon>
        <taxon>Trichomonascus</taxon>
        <taxon>Trichomonascus ciferrii complex</taxon>
    </lineage>
</organism>
<evidence type="ECO:0008006" key="3">
    <source>
        <dbReference type="Google" id="ProtNLM"/>
    </source>
</evidence>
<comment type="caution">
    <text evidence="1">The sequence shown here is derived from an EMBL/GenBank/DDBJ whole genome shotgun (WGS) entry which is preliminary data.</text>
</comment>
<dbReference type="AlphaFoldDB" id="A0A642UEV9"/>
<sequence length="325" mass="35588">MTDYPFEFANESYKVTDNGNGDVSVQLKHVKGKYPTAGASRLREIMKEGREDPKKVAAICCSYDGLSSRQVEEAGFPFLFLSGYSAAAALGLPDTGYVGFQDLVLRIQEITRQVNIPMIADGDTGYGGLASVYRTVQGFAEAGAAGVMIEDQKWPKKCGHTRGKEVVDRDEACARIKAACEARNNGKDIFILARTDALMVSFEEAVWRANEFTRLGADAIFVEAIPDRDTMIKCINAIDNAVTANIIEGGKTELVSARDLAEIGFAAAFYPLTLLSARIKATREALSNLKTSFMTGPPPMNLPFTDVCEQVGFERYWEIENKYAP</sequence>
<name>A0A642UEV9_9ASCO</name>
<dbReference type="InterPro" id="IPR040442">
    <property type="entry name" value="Pyrv_kinase-like_dom_sf"/>
</dbReference>
<gene>
    <name evidence="1" type="ORF">TRICI_006687</name>
</gene>
<protein>
    <recommendedName>
        <fullName evidence="3">Carboxyvinyl-carboxyphosphonate phosphorylmutase</fullName>
    </recommendedName>
</protein>
<dbReference type="OrthoDB" id="1923844at2759"/>
<reference evidence="1" key="1">
    <citation type="journal article" date="2019" name="G3 (Bethesda)">
        <title>Genome Assemblies of Two Rare Opportunistic Yeast Pathogens: Diutina rugosa (syn. Candida rugosa) and Trichomonascus ciferrii (syn. Candida ciferrii).</title>
        <authorList>
            <person name="Mixao V."/>
            <person name="Saus E."/>
            <person name="Hansen A.P."/>
            <person name="Lass-Florl C."/>
            <person name="Gabaldon T."/>
        </authorList>
    </citation>
    <scope>NUCLEOTIDE SEQUENCE</scope>
    <source>
        <strain evidence="1">CBS 4856</strain>
    </source>
</reference>
<evidence type="ECO:0000313" key="2">
    <source>
        <dbReference type="Proteomes" id="UP000761534"/>
    </source>
</evidence>
<dbReference type="SUPFAM" id="SSF51621">
    <property type="entry name" value="Phosphoenolpyruvate/pyruvate domain"/>
    <property type="match status" value="1"/>
</dbReference>
<dbReference type="PANTHER" id="PTHR42905:SF13">
    <property type="entry name" value="CARBOXYVINYL-CARBOXYPHOSPHONATE PHOSPHORYLMUTASE-RELATED"/>
    <property type="match status" value="1"/>
</dbReference>
<dbReference type="EMBL" id="SWFS01000559">
    <property type="protein sequence ID" value="KAA8897724.1"/>
    <property type="molecule type" value="Genomic_DNA"/>
</dbReference>
<dbReference type="InterPro" id="IPR039556">
    <property type="entry name" value="ICL/PEPM"/>
</dbReference>
<keyword evidence="2" id="KW-1185">Reference proteome</keyword>
<dbReference type="Proteomes" id="UP000761534">
    <property type="component" value="Unassembled WGS sequence"/>
</dbReference>
<dbReference type="PANTHER" id="PTHR42905">
    <property type="entry name" value="PHOSPHOENOLPYRUVATE CARBOXYLASE"/>
    <property type="match status" value="1"/>
</dbReference>
<accession>A0A642UEV9</accession>
<dbReference type="InterPro" id="IPR015813">
    <property type="entry name" value="Pyrv/PenolPyrv_kinase-like_dom"/>
</dbReference>
<evidence type="ECO:0000313" key="1">
    <source>
        <dbReference type="EMBL" id="KAA8897724.1"/>
    </source>
</evidence>
<dbReference type="VEuPathDB" id="FungiDB:TRICI_006687"/>
<dbReference type="CDD" id="cd00377">
    <property type="entry name" value="ICL_PEPM"/>
    <property type="match status" value="1"/>
</dbReference>
<dbReference type="Gene3D" id="3.20.20.60">
    <property type="entry name" value="Phosphoenolpyruvate-binding domains"/>
    <property type="match status" value="1"/>
</dbReference>
<dbReference type="GO" id="GO:0003824">
    <property type="term" value="F:catalytic activity"/>
    <property type="evidence" value="ECO:0007669"/>
    <property type="project" value="InterPro"/>
</dbReference>
<dbReference type="Pfam" id="PF13714">
    <property type="entry name" value="PEP_mutase"/>
    <property type="match status" value="1"/>
</dbReference>
<proteinExistence type="predicted"/>